<keyword evidence="10 11" id="KW-0472">Membrane</keyword>
<dbReference type="FunFam" id="3.40.50.2300:FF:000014">
    <property type="entry name" value="PTS system fructose-like transporter subunit IIB"/>
    <property type="match status" value="1"/>
</dbReference>
<evidence type="ECO:0000256" key="10">
    <source>
        <dbReference type="ARBA" id="ARBA00023136"/>
    </source>
</evidence>
<keyword evidence="9 11" id="KW-1133">Transmembrane helix</keyword>
<dbReference type="EMBL" id="AAMIWY010000005">
    <property type="protein sequence ID" value="EDH8175627.1"/>
    <property type="molecule type" value="Genomic_DNA"/>
</dbReference>
<proteinExistence type="predicted"/>
<dbReference type="AlphaFoldDB" id="A0A635QGB1"/>
<reference evidence="14" key="1">
    <citation type="submission" date="2018-07" db="EMBL/GenBank/DDBJ databases">
        <authorList>
            <person name="Ashton P.M."/>
            <person name="Dallman T."/>
            <person name="Nair S."/>
            <person name="De Pinna E."/>
            <person name="Peters T."/>
            <person name="Grant K."/>
        </authorList>
    </citation>
    <scope>NUCLEOTIDE SEQUENCE</scope>
    <source>
        <strain evidence="14">369881</strain>
    </source>
</reference>
<dbReference type="InterPro" id="IPR003353">
    <property type="entry name" value="PTS_IIB_fruc"/>
</dbReference>
<evidence type="ECO:0000256" key="5">
    <source>
        <dbReference type="ARBA" id="ARBA00022597"/>
    </source>
</evidence>
<dbReference type="PROSITE" id="PS51104">
    <property type="entry name" value="PTS_EIIC_TYPE_2"/>
    <property type="match status" value="1"/>
</dbReference>
<dbReference type="NCBIfam" id="TIGR01427">
    <property type="entry name" value="PTS_IIC_fructo"/>
    <property type="match status" value="1"/>
</dbReference>
<evidence type="ECO:0000256" key="6">
    <source>
        <dbReference type="ARBA" id="ARBA00022679"/>
    </source>
</evidence>
<dbReference type="PANTHER" id="PTHR30505:SF28">
    <property type="entry name" value="PTS SYSTEM 2-O-ALPHA-MANNOSYL-D-GLYCERATE-SPECIFIC EIIABC COMPONENT"/>
    <property type="match status" value="1"/>
</dbReference>
<keyword evidence="5" id="KW-0762">Sugar transport</keyword>
<dbReference type="GO" id="GO:0090563">
    <property type="term" value="F:protein-phosphocysteine-sugar phosphotransferase activity"/>
    <property type="evidence" value="ECO:0007669"/>
    <property type="project" value="TreeGrafter"/>
</dbReference>
<dbReference type="GO" id="GO:0022877">
    <property type="term" value="F:protein-N(PI)-phosphohistidine-fructose phosphotransferase system transporter activity"/>
    <property type="evidence" value="ECO:0007669"/>
    <property type="project" value="InterPro"/>
</dbReference>
<name>A0A635QGB1_SALTM</name>
<dbReference type="Pfam" id="PF02378">
    <property type="entry name" value="PTS_EIIC"/>
    <property type="match status" value="1"/>
</dbReference>
<dbReference type="GO" id="GO:0005886">
    <property type="term" value="C:plasma membrane"/>
    <property type="evidence" value="ECO:0007669"/>
    <property type="project" value="UniProtKB-SubCell"/>
</dbReference>
<dbReference type="InterPro" id="IPR006327">
    <property type="entry name" value="PTS_IIC_fruc"/>
</dbReference>
<dbReference type="GO" id="GO:0009401">
    <property type="term" value="P:phosphoenolpyruvate-dependent sugar phosphotransferase system"/>
    <property type="evidence" value="ECO:0007669"/>
    <property type="project" value="UniProtKB-KW"/>
</dbReference>
<dbReference type="InterPro" id="IPR050864">
    <property type="entry name" value="Bacterial_PTS_Sugar_Transport"/>
</dbReference>
<feature type="transmembrane region" description="Helical" evidence="11">
    <location>
        <begin position="391"/>
        <end position="409"/>
    </location>
</feature>
<dbReference type="Gene3D" id="3.40.50.2300">
    <property type="match status" value="1"/>
</dbReference>
<evidence type="ECO:0000256" key="11">
    <source>
        <dbReference type="SAM" id="Phobius"/>
    </source>
</evidence>
<feature type="transmembrane region" description="Helical" evidence="11">
    <location>
        <begin position="429"/>
        <end position="450"/>
    </location>
</feature>
<comment type="caution">
    <text evidence="14">The sequence shown here is derived from an EMBL/GenBank/DDBJ whole genome shotgun (WGS) entry which is preliminary data.</text>
</comment>
<gene>
    <name evidence="14" type="ORF">CB646_06845</name>
</gene>
<dbReference type="SUPFAM" id="SSF52794">
    <property type="entry name" value="PTS system IIB component-like"/>
    <property type="match status" value="1"/>
</dbReference>
<dbReference type="GO" id="GO:0005351">
    <property type="term" value="F:carbohydrate:proton symporter activity"/>
    <property type="evidence" value="ECO:0007669"/>
    <property type="project" value="InterPro"/>
</dbReference>
<dbReference type="InterPro" id="IPR013011">
    <property type="entry name" value="PTS_EIIB_2"/>
</dbReference>
<dbReference type="RefSeq" id="WP_227761551.1">
    <property type="nucleotide sequence ID" value="NZ_CP085820.1"/>
</dbReference>
<dbReference type="InterPro" id="IPR013014">
    <property type="entry name" value="PTS_EIIC_2"/>
</dbReference>
<accession>A0A635QGB1</accession>
<dbReference type="CDD" id="cd05569">
    <property type="entry name" value="PTS_IIB_fructose"/>
    <property type="match status" value="1"/>
</dbReference>
<keyword evidence="3" id="KW-1003">Cell membrane</keyword>
<keyword evidence="2" id="KW-0813">Transport</keyword>
<organism evidence="14">
    <name type="scientific">Salmonella typhimurium</name>
    <dbReference type="NCBI Taxonomy" id="90371"/>
    <lineage>
        <taxon>Bacteria</taxon>
        <taxon>Pseudomonadati</taxon>
        <taxon>Pseudomonadota</taxon>
        <taxon>Gammaproteobacteria</taxon>
        <taxon>Enterobacterales</taxon>
        <taxon>Enterobacteriaceae</taxon>
        <taxon>Salmonella</taxon>
    </lineage>
</organism>
<keyword evidence="6" id="KW-0808">Transferase</keyword>
<evidence type="ECO:0000259" key="13">
    <source>
        <dbReference type="PROSITE" id="PS51104"/>
    </source>
</evidence>
<keyword evidence="4" id="KW-0597">Phosphoprotein</keyword>
<evidence type="ECO:0000256" key="1">
    <source>
        <dbReference type="ARBA" id="ARBA00004429"/>
    </source>
</evidence>
<dbReference type="InterPro" id="IPR003352">
    <property type="entry name" value="PTS_EIIC"/>
</dbReference>
<evidence type="ECO:0000256" key="2">
    <source>
        <dbReference type="ARBA" id="ARBA00022448"/>
    </source>
</evidence>
<dbReference type="InterPro" id="IPR036095">
    <property type="entry name" value="PTS_EIIB-like_sf"/>
</dbReference>
<sequence>MKKIIAVTGCPTGIAHTFMAEEALKNAAKKLSVEIKVETNGASGVENAIQPADLVDIAGVIIAADKDVLPDRFNGLPVIEVPVKEAIHHPAELINKVINGEAPIRKGESTTSTEIIEKESLGRQIYKHLMSGVSNMLPFVVAVGILIAVSFLWGIYSADPNSAEYNATAAMLMKIGQQAFSIMVPVFTAYIAFSISGRPGMVAGFVGGLLANATGAGFLGGIIAGFAAGYLMLWVKNRLEGLPRQYEGLKSIFIMPLIGVLVIGVLMSLLGQPVAAINNSMMNWLASLQEANPILLGIVVGAMCSFDFGGPVNKAAYVTGTLLLGQGNFYFMAGVSAACITPPLVIALATTFFPKGFSEEERAAGMVNYILGCTHITEGAIPFAAKDPLRVIPMMMIASSISAVLSYSLRIQVPAPHGGFLILPLVSQPLAWVLCILAGSACGAVMLGLWRLWAVRKNSVNTTPVAKAGGQNAAL</sequence>
<evidence type="ECO:0000256" key="3">
    <source>
        <dbReference type="ARBA" id="ARBA00022475"/>
    </source>
</evidence>
<evidence type="ECO:0000259" key="12">
    <source>
        <dbReference type="PROSITE" id="PS51099"/>
    </source>
</evidence>
<feature type="transmembrane region" description="Helical" evidence="11">
    <location>
        <begin position="329"/>
        <end position="353"/>
    </location>
</feature>
<feature type="transmembrane region" description="Helical" evidence="11">
    <location>
        <begin position="136"/>
        <end position="155"/>
    </location>
</feature>
<feature type="transmembrane region" description="Helical" evidence="11">
    <location>
        <begin position="175"/>
        <end position="193"/>
    </location>
</feature>
<evidence type="ECO:0000256" key="4">
    <source>
        <dbReference type="ARBA" id="ARBA00022553"/>
    </source>
</evidence>
<dbReference type="Pfam" id="PF02302">
    <property type="entry name" value="PTS_IIB"/>
    <property type="match status" value="1"/>
</dbReference>
<dbReference type="PANTHER" id="PTHR30505">
    <property type="entry name" value="FRUCTOSE-LIKE PERMEASE"/>
    <property type="match status" value="1"/>
</dbReference>
<keyword evidence="8 11" id="KW-0812">Transmembrane</keyword>
<protein>
    <submittedName>
        <fullName evidence="14">PTS fructose transporter subunit IIC</fullName>
    </submittedName>
</protein>
<feature type="transmembrane region" description="Helical" evidence="11">
    <location>
        <begin position="252"/>
        <end position="270"/>
    </location>
</feature>
<evidence type="ECO:0000313" key="14">
    <source>
        <dbReference type="EMBL" id="EDH8175627.1"/>
    </source>
</evidence>
<feature type="domain" description="PTS EIIB type-2" evidence="12">
    <location>
        <begin position="2"/>
        <end position="99"/>
    </location>
</feature>
<keyword evidence="7" id="KW-0598">Phosphotransferase system</keyword>
<dbReference type="PROSITE" id="PS51099">
    <property type="entry name" value="PTS_EIIB_TYPE_2"/>
    <property type="match status" value="1"/>
</dbReference>
<dbReference type="InterPro" id="IPR003501">
    <property type="entry name" value="PTS_EIIB_2/3"/>
</dbReference>
<evidence type="ECO:0000256" key="7">
    <source>
        <dbReference type="ARBA" id="ARBA00022683"/>
    </source>
</evidence>
<comment type="subcellular location">
    <subcellularLocation>
        <location evidence="1">Cell inner membrane</location>
        <topology evidence="1">Multi-pass membrane protein</topology>
    </subcellularLocation>
</comment>
<dbReference type="NCBIfam" id="TIGR00829">
    <property type="entry name" value="FRU"/>
    <property type="match status" value="1"/>
</dbReference>
<feature type="transmembrane region" description="Helical" evidence="11">
    <location>
        <begin position="205"/>
        <end position="232"/>
    </location>
</feature>
<evidence type="ECO:0000256" key="9">
    <source>
        <dbReference type="ARBA" id="ARBA00022989"/>
    </source>
</evidence>
<feature type="transmembrane region" description="Helical" evidence="11">
    <location>
        <begin position="291"/>
        <end position="309"/>
    </location>
</feature>
<feature type="domain" description="PTS EIIC type-2" evidence="13">
    <location>
        <begin position="125"/>
        <end position="464"/>
    </location>
</feature>
<evidence type="ECO:0000256" key="8">
    <source>
        <dbReference type="ARBA" id="ARBA00022692"/>
    </source>
</evidence>